<keyword evidence="1" id="KW-0812">Transmembrane</keyword>
<protein>
    <recommendedName>
        <fullName evidence="4">DUF4418 domain-containing protein</fullName>
    </recommendedName>
</protein>
<dbReference type="Proteomes" id="UP000214880">
    <property type="component" value="Unassembled WGS sequence"/>
</dbReference>
<gene>
    <name evidence="2" type="ORF">SAMN04488502_102367</name>
</gene>
<dbReference type="AlphaFoldDB" id="A0A1G9R0N5"/>
<sequence length="134" mass="14618">MKYHKIISWVAVITGFFLLILPRFIPICTGLTASGAPMRCHYTYQAEFLLTLIAIILAGALLVLKTAEARMMTGFTLALTAVVLALLPEPWVSGICANGGCGKTAFFTLAGTVFLAVSGAVIVWLNYRRYREED</sequence>
<feature type="transmembrane region" description="Helical" evidence="1">
    <location>
        <begin position="71"/>
        <end position="92"/>
    </location>
</feature>
<keyword evidence="1" id="KW-1133">Transmembrane helix</keyword>
<evidence type="ECO:0000313" key="3">
    <source>
        <dbReference type="Proteomes" id="UP000214880"/>
    </source>
</evidence>
<feature type="transmembrane region" description="Helical" evidence="1">
    <location>
        <begin position="104"/>
        <end position="127"/>
    </location>
</feature>
<keyword evidence="1" id="KW-0472">Membrane</keyword>
<dbReference type="OrthoDB" id="1685054at2"/>
<dbReference type="EMBL" id="FNHB01000002">
    <property type="protein sequence ID" value="SDM16437.1"/>
    <property type="molecule type" value="Genomic_DNA"/>
</dbReference>
<accession>A0A1G9R0N5</accession>
<feature type="transmembrane region" description="Helical" evidence="1">
    <location>
        <begin position="45"/>
        <end position="64"/>
    </location>
</feature>
<evidence type="ECO:0000256" key="1">
    <source>
        <dbReference type="SAM" id="Phobius"/>
    </source>
</evidence>
<dbReference type="RefSeq" id="WP_092070941.1">
    <property type="nucleotide sequence ID" value="NZ_FNHB01000002.1"/>
</dbReference>
<dbReference type="STRING" id="146817.SAMN04488502_102367"/>
<proteinExistence type="predicted"/>
<name>A0A1G9R0N5_9FIRM</name>
<dbReference type="InterPro" id="IPR025531">
    <property type="entry name" value="DUF4418"/>
</dbReference>
<evidence type="ECO:0008006" key="4">
    <source>
        <dbReference type="Google" id="ProtNLM"/>
    </source>
</evidence>
<reference evidence="2 3" key="1">
    <citation type="submission" date="2016-10" db="EMBL/GenBank/DDBJ databases">
        <authorList>
            <person name="de Groot N.N."/>
        </authorList>
    </citation>
    <scope>NUCLEOTIDE SEQUENCE [LARGE SCALE GENOMIC DNA]</scope>
    <source>
        <strain evidence="2 3">DSM 1736</strain>
    </source>
</reference>
<organism evidence="2 3">
    <name type="scientific">Dendrosporobacter quercicolus</name>
    <dbReference type="NCBI Taxonomy" id="146817"/>
    <lineage>
        <taxon>Bacteria</taxon>
        <taxon>Bacillati</taxon>
        <taxon>Bacillota</taxon>
        <taxon>Negativicutes</taxon>
        <taxon>Selenomonadales</taxon>
        <taxon>Sporomusaceae</taxon>
        <taxon>Dendrosporobacter</taxon>
    </lineage>
</organism>
<evidence type="ECO:0000313" key="2">
    <source>
        <dbReference type="EMBL" id="SDM16437.1"/>
    </source>
</evidence>
<dbReference type="Pfam" id="PF14387">
    <property type="entry name" value="DUF4418"/>
    <property type="match status" value="1"/>
</dbReference>
<keyword evidence="3" id="KW-1185">Reference proteome</keyword>
<feature type="transmembrane region" description="Helical" evidence="1">
    <location>
        <begin position="7"/>
        <end position="25"/>
    </location>
</feature>